<keyword evidence="1" id="KW-0812">Transmembrane</keyword>
<proteinExistence type="predicted"/>
<protein>
    <recommendedName>
        <fullName evidence="4">PA2779 family protein</fullName>
    </recommendedName>
</protein>
<dbReference type="InterPro" id="IPR046735">
    <property type="entry name" value="PA2779-like"/>
</dbReference>
<dbReference type="KEGG" id="abo:ABO_1726"/>
<dbReference type="AlphaFoldDB" id="Q0VNS4"/>
<keyword evidence="1" id="KW-0472">Membrane</keyword>
<dbReference type="STRING" id="393595.ABO_1726"/>
<dbReference type="Proteomes" id="UP000008871">
    <property type="component" value="Chromosome"/>
</dbReference>
<evidence type="ECO:0008006" key="4">
    <source>
        <dbReference type="Google" id="ProtNLM"/>
    </source>
</evidence>
<keyword evidence="3" id="KW-1185">Reference proteome</keyword>
<dbReference type="RefSeq" id="WP_011589007.1">
    <property type="nucleotide sequence ID" value="NC_008260.1"/>
</dbReference>
<dbReference type="InterPro" id="IPR016924">
    <property type="entry name" value="UCP029543"/>
</dbReference>
<dbReference type="Pfam" id="PF20332">
    <property type="entry name" value="DUF6627"/>
    <property type="match status" value="1"/>
</dbReference>
<dbReference type="eggNOG" id="ENOG5032Z0E">
    <property type="taxonomic scope" value="Bacteria"/>
</dbReference>
<name>Q0VNS4_ALCBS</name>
<dbReference type="OrthoDB" id="6080630at2"/>
<evidence type="ECO:0000313" key="2">
    <source>
        <dbReference type="EMBL" id="CAL17174.1"/>
    </source>
</evidence>
<dbReference type="PIRSF" id="PIRSF029543">
    <property type="entry name" value="UCP029543"/>
    <property type="match status" value="1"/>
</dbReference>
<accession>Q0VNS4</accession>
<evidence type="ECO:0000313" key="3">
    <source>
        <dbReference type="Proteomes" id="UP000008871"/>
    </source>
</evidence>
<organism evidence="2 3">
    <name type="scientific">Alcanivorax borkumensis (strain ATCC 700651 / DSM 11573 / NCIMB 13689 / SK2)</name>
    <dbReference type="NCBI Taxonomy" id="393595"/>
    <lineage>
        <taxon>Bacteria</taxon>
        <taxon>Pseudomonadati</taxon>
        <taxon>Pseudomonadota</taxon>
        <taxon>Gammaproteobacteria</taxon>
        <taxon>Oceanospirillales</taxon>
        <taxon>Alcanivoracaceae</taxon>
        <taxon>Alcanivorax</taxon>
    </lineage>
</organism>
<sequence length="131" mass="14253">MTPSKRVTGMLSAFVLLFMQVLIVPASQAAMIGNDTVIQQQDRAAMKQQVMRLMDHKVAAQALSEYGVNQEQVSQRLDRLTHTELQQLAQKSEALPAGQGVFGVVLAIILVLVILDLLGATDVFPVIDPVN</sequence>
<reference evidence="2 3" key="1">
    <citation type="journal article" date="2006" name="Nat. Biotechnol.">
        <title>Genome sequence of the ubiquitous hydrocarbon-degrading marine bacterium Alcanivorax borkumensis.</title>
        <authorList>
            <person name="Schneiker S."/>
            <person name="Martins dos Santos V.A.P."/>
            <person name="Bartels D."/>
            <person name="Bekel T."/>
            <person name="Brecht M."/>
            <person name="Buhrmester J."/>
            <person name="Chernikova T.N."/>
            <person name="Denaro R."/>
            <person name="Ferrer M."/>
            <person name="Gertler C."/>
            <person name="Goesmann A."/>
            <person name="Golyshina O.V."/>
            <person name="Kaminski F."/>
            <person name="Khachane A.N."/>
            <person name="Lang S."/>
            <person name="Linke B."/>
            <person name="McHardy A.C."/>
            <person name="Meyer F."/>
            <person name="Nechitaylo T."/>
            <person name="Puehler A."/>
            <person name="Regenhardt D."/>
            <person name="Rupp O."/>
            <person name="Sabirova J.S."/>
            <person name="Selbitschka W."/>
            <person name="Yakimov M.M."/>
            <person name="Timmis K.N."/>
            <person name="Vorhoelter F.-J."/>
            <person name="Weidner S."/>
            <person name="Kaiser O."/>
            <person name="Golyshin P.N."/>
        </authorList>
    </citation>
    <scope>NUCLEOTIDE SEQUENCE [LARGE SCALE GENOMIC DNA]</scope>
    <source>
        <strain evidence="3">ATCC 700651 / DSM 11573 / NCIMB 13689 / SK2</strain>
    </source>
</reference>
<gene>
    <name evidence="2" type="ordered locus">ABO_1726</name>
</gene>
<keyword evidence="1" id="KW-1133">Transmembrane helix</keyword>
<feature type="transmembrane region" description="Helical" evidence="1">
    <location>
        <begin position="100"/>
        <end position="118"/>
    </location>
</feature>
<dbReference type="HOGENOM" id="CLU_146041_0_1_6"/>
<evidence type="ECO:0000256" key="1">
    <source>
        <dbReference type="SAM" id="Phobius"/>
    </source>
</evidence>
<dbReference type="NCBIfam" id="NF033919">
    <property type="entry name" value="PA2779_fam"/>
    <property type="match status" value="1"/>
</dbReference>
<dbReference type="EMBL" id="AM286690">
    <property type="protein sequence ID" value="CAL17174.1"/>
    <property type="molecule type" value="Genomic_DNA"/>
</dbReference>